<feature type="domain" description="Thiamine pyrophosphate enzyme central" evidence="5">
    <location>
        <begin position="191"/>
        <end position="324"/>
    </location>
</feature>
<dbReference type="InterPro" id="IPR000399">
    <property type="entry name" value="TPP-bd_CS"/>
</dbReference>
<dbReference type="Pfam" id="PF00205">
    <property type="entry name" value="TPP_enzyme_M"/>
    <property type="match status" value="1"/>
</dbReference>
<dbReference type="GO" id="GO:0003984">
    <property type="term" value="F:acetolactate synthase activity"/>
    <property type="evidence" value="ECO:0007669"/>
    <property type="project" value="TreeGrafter"/>
</dbReference>
<dbReference type="InterPro" id="IPR012000">
    <property type="entry name" value="Thiamin_PyroP_enz_cen_dom"/>
</dbReference>
<dbReference type="InterPro" id="IPR045229">
    <property type="entry name" value="TPP_enz"/>
</dbReference>
<sequence length="535" mass="56996">MATCGEVLVKILENYDVDTVFGIPGFHTIELYRGLPETAIKHVTPRHEQGAGFMADGYARVSGKPGVCFIITGPGMTNIATAMGQAMQDSVPMLVISSVNYTKHLGMGEGRLHELPNQSAMMAGVAIFSHRVTHVEQLPKVLARAFAVFNSQRPGPVHIELPIDVITSPADHLDLSAFAIPAAPAPATSVVDEAVQLLNHAKRPLIVVGGGAMKASEQVIALAEKLNSPVINSVNGKGVMPFSHPLAVGCSGSCAIIREELKAADVVLAIGTEFSETDYDFFLVGEIEIAGKLIRVDIDSFQLSRNVKPDLAILSDANQALSAINKALVVDVQAEHGPQRAKTLTDIARVATANCKYDDFFATIKQALPDAVIVGDSTQPVYYALAHYETEAPRRYFHSASGFGTLGYAIPAAIGAKFGQPDSPVIALIGDGAAQFTIGELASAVEAETPVIFLLWNNSGYKEIAHFMDDANIARIGVDIYTPDFIKIAEAFGCKSAKAKNLAELKVALNTANEVNGPTLIEVLESDFVDGYPYP</sequence>
<evidence type="ECO:0000259" key="7">
    <source>
        <dbReference type="Pfam" id="PF02776"/>
    </source>
</evidence>
<evidence type="ECO:0000256" key="2">
    <source>
        <dbReference type="ARBA" id="ARBA00007812"/>
    </source>
</evidence>
<dbReference type="Gene3D" id="3.40.50.1220">
    <property type="entry name" value="TPP-binding domain"/>
    <property type="match status" value="1"/>
</dbReference>
<dbReference type="CDD" id="cd07035">
    <property type="entry name" value="TPP_PYR_POX_like"/>
    <property type="match status" value="1"/>
</dbReference>
<accession>A0A1H7H2C5</accession>
<dbReference type="SUPFAM" id="SSF52518">
    <property type="entry name" value="Thiamin diphosphate-binding fold (THDP-binding)"/>
    <property type="match status" value="2"/>
</dbReference>
<evidence type="ECO:0000259" key="6">
    <source>
        <dbReference type="Pfam" id="PF02775"/>
    </source>
</evidence>
<dbReference type="Gene3D" id="3.40.50.970">
    <property type="match status" value="2"/>
</dbReference>
<dbReference type="GO" id="GO:0000287">
    <property type="term" value="F:magnesium ion binding"/>
    <property type="evidence" value="ECO:0007669"/>
    <property type="project" value="InterPro"/>
</dbReference>
<comment type="similarity">
    <text evidence="2 4">Belongs to the TPP enzyme family.</text>
</comment>
<dbReference type="AlphaFoldDB" id="A0A1H7H2C5"/>
<reference evidence="9" key="1">
    <citation type="submission" date="2016-10" db="EMBL/GenBank/DDBJ databases">
        <authorList>
            <person name="Varghese N."/>
            <person name="Submissions S."/>
        </authorList>
    </citation>
    <scope>NUCLEOTIDE SEQUENCE [LARGE SCALE GENOMIC DNA]</scope>
    <source>
        <strain evidence="9">CGMCC 1.9127</strain>
    </source>
</reference>
<dbReference type="NCBIfam" id="NF005712">
    <property type="entry name" value="PRK07524.1"/>
    <property type="match status" value="1"/>
</dbReference>
<organism evidence="8 9">
    <name type="scientific">Colwellia chukchiensis</name>
    <dbReference type="NCBI Taxonomy" id="641665"/>
    <lineage>
        <taxon>Bacteria</taxon>
        <taxon>Pseudomonadati</taxon>
        <taxon>Pseudomonadota</taxon>
        <taxon>Gammaproteobacteria</taxon>
        <taxon>Alteromonadales</taxon>
        <taxon>Colwelliaceae</taxon>
        <taxon>Colwellia</taxon>
    </lineage>
</organism>
<evidence type="ECO:0000256" key="3">
    <source>
        <dbReference type="ARBA" id="ARBA00023052"/>
    </source>
</evidence>
<dbReference type="Pfam" id="PF02775">
    <property type="entry name" value="TPP_enzyme_C"/>
    <property type="match status" value="1"/>
</dbReference>
<dbReference type="SUPFAM" id="SSF52467">
    <property type="entry name" value="DHS-like NAD/FAD-binding domain"/>
    <property type="match status" value="1"/>
</dbReference>
<dbReference type="InterPro" id="IPR011766">
    <property type="entry name" value="TPP_enzyme_TPP-bd"/>
</dbReference>
<dbReference type="GO" id="GO:0009099">
    <property type="term" value="P:L-valine biosynthetic process"/>
    <property type="evidence" value="ECO:0007669"/>
    <property type="project" value="TreeGrafter"/>
</dbReference>
<dbReference type="InterPro" id="IPR029061">
    <property type="entry name" value="THDP-binding"/>
</dbReference>
<dbReference type="PANTHER" id="PTHR18968">
    <property type="entry name" value="THIAMINE PYROPHOSPHATE ENZYMES"/>
    <property type="match status" value="1"/>
</dbReference>
<evidence type="ECO:0000256" key="4">
    <source>
        <dbReference type="RuleBase" id="RU362132"/>
    </source>
</evidence>
<comment type="cofactor">
    <cofactor evidence="1">
        <name>thiamine diphosphate</name>
        <dbReference type="ChEBI" id="CHEBI:58937"/>
    </cofactor>
</comment>
<dbReference type="InterPro" id="IPR012001">
    <property type="entry name" value="Thiamin_PyroP_enz_TPP-bd_dom"/>
</dbReference>
<dbReference type="CDD" id="cd00568">
    <property type="entry name" value="TPP_enzymes"/>
    <property type="match status" value="1"/>
</dbReference>
<evidence type="ECO:0000259" key="5">
    <source>
        <dbReference type="Pfam" id="PF00205"/>
    </source>
</evidence>
<dbReference type="FunFam" id="3.40.50.970:FF:000007">
    <property type="entry name" value="Acetolactate synthase"/>
    <property type="match status" value="1"/>
</dbReference>
<feature type="domain" description="Thiamine pyrophosphate enzyme TPP-binding" evidence="6">
    <location>
        <begin position="381"/>
        <end position="523"/>
    </location>
</feature>
<dbReference type="GO" id="GO:0009097">
    <property type="term" value="P:isoleucine biosynthetic process"/>
    <property type="evidence" value="ECO:0007669"/>
    <property type="project" value="TreeGrafter"/>
</dbReference>
<proteinExistence type="inferred from homology"/>
<dbReference type="Proteomes" id="UP000199297">
    <property type="component" value="Unassembled WGS sequence"/>
</dbReference>
<keyword evidence="3 4" id="KW-0786">Thiamine pyrophosphate</keyword>
<dbReference type="InterPro" id="IPR029035">
    <property type="entry name" value="DHS-like_NAD/FAD-binding_dom"/>
</dbReference>
<evidence type="ECO:0000313" key="9">
    <source>
        <dbReference type="Proteomes" id="UP000199297"/>
    </source>
</evidence>
<dbReference type="EMBL" id="FOBI01000001">
    <property type="protein sequence ID" value="SEK42285.1"/>
    <property type="molecule type" value="Genomic_DNA"/>
</dbReference>
<name>A0A1H7H2C5_9GAMM</name>
<dbReference type="GO" id="GO:0050660">
    <property type="term" value="F:flavin adenine dinucleotide binding"/>
    <property type="evidence" value="ECO:0007669"/>
    <property type="project" value="TreeGrafter"/>
</dbReference>
<dbReference type="GO" id="GO:0005948">
    <property type="term" value="C:acetolactate synthase complex"/>
    <property type="evidence" value="ECO:0007669"/>
    <property type="project" value="TreeGrafter"/>
</dbReference>
<gene>
    <name evidence="8" type="ORF">SAMN05216262_101323</name>
</gene>
<dbReference type="OrthoDB" id="9785953at2"/>
<dbReference type="PROSITE" id="PS00187">
    <property type="entry name" value="TPP_ENZYMES"/>
    <property type="match status" value="1"/>
</dbReference>
<dbReference type="STRING" id="641665.GCA_002104455_00382"/>
<keyword evidence="9" id="KW-1185">Reference proteome</keyword>
<dbReference type="RefSeq" id="WP_085282680.1">
    <property type="nucleotide sequence ID" value="NZ_FOBI01000001.1"/>
</dbReference>
<evidence type="ECO:0000256" key="1">
    <source>
        <dbReference type="ARBA" id="ARBA00001964"/>
    </source>
</evidence>
<protein>
    <submittedName>
        <fullName evidence="8">Acetolactate synthase-1/2/3 large subunit</fullName>
    </submittedName>
</protein>
<feature type="domain" description="Thiamine pyrophosphate enzyme N-terminal TPP-binding" evidence="7">
    <location>
        <begin position="3"/>
        <end position="120"/>
    </location>
</feature>
<dbReference type="GO" id="GO:0030976">
    <property type="term" value="F:thiamine pyrophosphate binding"/>
    <property type="evidence" value="ECO:0007669"/>
    <property type="project" value="InterPro"/>
</dbReference>
<evidence type="ECO:0000313" key="8">
    <source>
        <dbReference type="EMBL" id="SEK42285.1"/>
    </source>
</evidence>
<dbReference type="Pfam" id="PF02776">
    <property type="entry name" value="TPP_enzyme_N"/>
    <property type="match status" value="1"/>
</dbReference>
<dbReference type="PANTHER" id="PTHR18968:SF13">
    <property type="entry name" value="ACETOLACTATE SYNTHASE CATALYTIC SUBUNIT, MITOCHONDRIAL"/>
    <property type="match status" value="1"/>
</dbReference>